<dbReference type="InterPro" id="IPR006315">
    <property type="entry name" value="OM_autotransptr_brl_dom"/>
</dbReference>
<gene>
    <name evidence="2" type="ORF">H9646_00005</name>
</gene>
<dbReference type="Proteomes" id="UP000634919">
    <property type="component" value="Unassembled WGS sequence"/>
</dbReference>
<evidence type="ECO:0000259" key="1">
    <source>
        <dbReference type="PROSITE" id="PS51208"/>
    </source>
</evidence>
<evidence type="ECO:0000313" key="3">
    <source>
        <dbReference type="Proteomes" id="UP000634919"/>
    </source>
</evidence>
<comment type="caution">
    <text evidence="2">The sequence shown here is derived from an EMBL/GenBank/DDBJ whole genome shotgun (WGS) entry which is preliminary data.</text>
</comment>
<dbReference type="SMART" id="SM00869">
    <property type="entry name" value="Autotransporter"/>
    <property type="match status" value="1"/>
</dbReference>
<dbReference type="Pfam" id="PF03797">
    <property type="entry name" value="Autotransporter"/>
    <property type="match status" value="1"/>
</dbReference>
<dbReference type="RefSeq" id="WP_191721292.1">
    <property type="nucleotide sequence ID" value="NZ_JACSQK010000001.1"/>
</dbReference>
<dbReference type="PROSITE" id="PS51208">
    <property type="entry name" value="AUTOTRANSPORTER"/>
    <property type="match status" value="1"/>
</dbReference>
<dbReference type="SUPFAM" id="SSF103515">
    <property type="entry name" value="Autotransporter"/>
    <property type="match status" value="1"/>
</dbReference>
<dbReference type="NCBIfam" id="TIGR01414">
    <property type="entry name" value="autotrans_barl"/>
    <property type="match status" value="1"/>
</dbReference>
<dbReference type="Gene3D" id="2.40.128.130">
    <property type="entry name" value="Autotransporter beta-domain"/>
    <property type="match status" value="1"/>
</dbReference>
<protein>
    <submittedName>
        <fullName evidence="2">Autotransporter outer membrane beta-barrel domain-containing protein</fullName>
    </submittedName>
</protein>
<dbReference type="EMBL" id="JACSQK010000001">
    <property type="protein sequence ID" value="MBD7958857.1"/>
    <property type="molecule type" value="Genomic_DNA"/>
</dbReference>
<organism evidence="2 3">
    <name type="scientific">Comamonas avium</name>
    <dbReference type="NCBI Taxonomy" id="2762231"/>
    <lineage>
        <taxon>Bacteria</taxon>
        <taxon>Pseudomonadati</taxon>
        <taxon>Pseudomonadota</taxon>
        <taxon>Betaproteobacteria</taxon>
        <taxon>Burkholderiales</taxon>
        <taxon>Comamonadaceae</taxon>
        <taxon>Comamonas</taxon>
    </lineage>
</organism>
<keyword evidence="3" id="KW-1185">Reference proteome</keyword>
<sequence length="436" mass="45524">VGKTYTILSASQINGTFDAATSNFAYLDAKLDYSIANQVDLELKRKSNGGNNGGQMHFADLANTSNQGSAANALESLPSTHALYQHIETLPAGAPAAVFNSLSGDTHSTVASSVNMLSAQAPNISLQHLRNNLTAGLRAGAPIAQSDGPLPASALPSSKALPAWVEVVGHWQKMDGNSNTPGVKQNTTGLFLGADEEVGSSGWRVGGSVGYTSANAKVSSRDASADISSYSAAVYTGKGFSHGANRINVMGGLAYTKHSIESERSVATLNQNLKADYSAHTAQLFAEVGYAMGQYDKQGFEPFVGITLGEQRSDSFKESGGFAALSSQSSRDTLASTTLGVRAHSDFVLAGKDTRVRGTLGVRHAWGSLSQNRTMAFEGSSSFTVAGAPLARNTALVGLQAEMALSRYSALVLGYNGEYGSGSRDQSASVKVRWAF</sequence>
<evidence type="ECO:0000313" key="2">
    <source>
        <dbReference type="EMBL" id="MBD7958857.1"/>
    </source>
</evidence>
<feature type="non-terminal residue" evidence="2">
    <location>
        <position position="1"/>
    </location>
</feature>
<dbReference type="InterPro" id="IPR005546">
    <property type="entry name" value="Autotransporte_beta"/>
</dbReference>
<name>A0ABR8S5V4_9BURK</name>
<proteinExistence type="predicted"/>
<reference evidence="2 3" key="1">
    <citation type="submission" date="2020-08" db="EMBL/GenBank/DDBJ databases">
        <title>A Genomic Blueprint of the Chicken Gut Microbiome.</title>
        <authorList>
            <person name="Gilroy R."/>
            <person name="Ravi A."/>
            <person name="Getino M."/>
            <person name="Pursley I."/>
            <person name="Horton D.L."/>
            <person name="Alikhan N.-F."/>
            <person name="Baker D."/>
            <person name="Gharbi K."/>
            <person name="Hall N."/>
            <person name="Watson M."/>
            <person name="Adriaenssens E.M."/>
            <person name="Foster-Nyarko E."/>
            <person name="Jarju S."/>
            <person name="Secka A."/>
            <person name="Antonio M."/>
            <person name="Oren A."/>
            <person name="Chaudhuri R."/>
            <person name="La Ragione R.M."/>
            <person name="Hildebrand F."/>
            <person name="Pallen M.J."/>
        </authorList>
    </citation>
    <scope>NUCLEOTIDE SEQUENCE [LARGE SCALE GENOMIC DNA]</scope>
    <source>
        <strain evidence="2 3">Sa2CVA6</strain>
    </source>
</reference>
<feature type="domain" description="Autotransporter" evidence="1">
    <location>
        <begin position="156"/>
        <end position="436"/>
    </location>
</feature>
<dbReference type="InterPro" id="IPR036709">
    <property type="entry name" value="Autotransporte_beta_dom_sf"/>
</dbReference>
<accession>A0ABR8S5V4</accession>